<dbReference type="EMBL" id="BSUM01000001">
    <property type="protein sequence ID" value="GMA30862.1"/>
    <property type="molecule type" value="Genomic_DNA"/>
</dbReference>
<evidence type="ECO:0000256" key="6">
    <source>
        <dbReference type="ARBA" id="ARBA00022692"/>
    </source>
</evidence>
<dbReference type="GO" id="GO:0046872">
    <property type="term" value="F:metal ion binding"/>
    <property type="evidence" value="ECO:0007669"/>
    <property type="project" value="UniProtKB-KW"/>
</dbReference>
<reference evidence="14" key="2">
    <citation type="submission" date="2023-02" db="EMBL/GenBank/DDBJ databases">
        <authorList>
            <person name="Sun Q."/>
            <person name="Mori K."/>
        </authorList>
    </citation>
    <scope>NUCLEOTIDE SEQUENCE</scope>
    <source>
        <strain evidence="14">NBRC 112290</strain>
    </source>
</reference>
<dbReference type="PANTHER" id="PTHR30365">
    <property type="entry name" value="CYTOCHROME D UBIQUINOL OXIDASE"/>
    <property type="match status" value="1"/>
</dbReference>
<name>A0AA37UWU5_9MICO</name>
<comment type="subcellular location">
    <subcellularLocation>
        <location evidence="1">Cell membrane</location>
        <topology evidence="1">Multi-pass membrane protein</topology>
    </subcellularLocation>
</comment>
<dbReference type="PANTHER" id="PTHR30365:SF15">
    <property type="entry name" value="CYTOCHROME BD UBIQUINOL OXIDASE SUBUNIT 1"/>
    <property type="match status" value="1"/>
</dbReference>
<organism evidence="14 15">
    <name type="scientific">Litorihabitans aurantiacus</name>
    <dbReference type="NCBI Taxonomy" id="1930061"/>
    <lineage>
        <taxon>Bacteria</taxon>
        <taxon>Bacillati</taxon>
        <taxon>Actinomycetota</taxon>
        <taxon>Actinomycetes</taxon>
        <taxon>Micrococcales</taxon>
        <taxon>Beutenbergiaceae</taxon>
        <taxon>Litorihabitans</taxon>
    </lineage>
</organism>
<sequence length="658" mass="70446">MEELDLARWQFGITTVYHFVFVPLTIGLATLVAIMQTIWHRTNDERWLRITKFFGKLLLVNFAIGVVTGIVQEFQFGMNWSEYSRFVGDVFGAPLAMEALAAFFVESTFLGLWIFGWEKLSRRVHLLCIWMVALSTTASAYFILAANSFMQHPVGAEWNAELGRAQLTDIGAVLTNPTTIAAFPHVITAAWLVGGTFVAGVAGWWIVRSVRAGEVDKARTIYRPAAYVGLIAIVVSGIGLAITGDHQAKIMYEQQPGKMSAAESLCVGQEAAPFSLLTLGDINGTIGDPDACDDLIHVLSVPGLTSFLATGSFSGPESFVPGTNDVQESFAAEFAGEYGDDMQYIPNLMISYWSFRLMIGFAVFSGALAVVALWTLRRGRVTQSRWFSRLCLLSLPMPFLANMFGWIFTEMGRQPWVVVPNIGADGDLDIRLRTADGVSTVVSASTVMLSLVAFTLIYGALAVVWFRLLRKDVLAGVPDPAPAAASDGDGNSTDGSDDDGDGTPAAAPGTRAPSSTSTSPTEHGGITWISQRSGSCSSRSCGRVTSSWRASTSASACSCGRSAATTPTAGSRSTPSARSGTATRCGSSRPSAPRSPRSRTGTRRCCRASTSRCWRSCWRSSCAGSRSSTATRSTRRAGARRGTAASRSARGCPRSCGA</sequence>
<evidence type="ECO:0000313" key="15">
    <source>
        <dbReference type="Proteomes" id="UP001157161"/>
    </source>
</evidence>
<keyword evidence="15" id="KW-1185">Reference proteome</keyword>
<feature type="transmembrane region" description="Helical" evidence="13">
    <location>
        <begin position="20"/>
        <end position="41"/>
    </location>
</feature>
<feature type="transmembrane region" description="Helical" evidence="13">
    <location>
        <begin position="386"/>
        <end position="408"/>
    </location>
</feature>
<evidence type="ECO:0008006" key="16">
    <source>
        <dbReference type="Google" id="ProtNLM"/>
    </source>
</evidence>
<feature type="region of interest" description="Disordered" evidence="12">
    <location>
        <begin position="619"/>
        <end position="658"/>
    </location>
</feature>
<feature type="transmembrane region" description="Helical" evidence="13">
    <location>
        <begin position="350"/>
        <end position="374"/>
    </location>
</feature>
<evidence type="ECO:0000256" key="7">
    <source>
        <dbReference type="ARBA" id="ARBA00022723"/>
    </source>
</evidence>
<feature type="transmembrane region" description="Helical" evidence="13">
    <location>
        <begin position="91"/>
        <end position="115"/>
    </location>
</feature>
<dbReference type="GO" id="GO:0020037">
    <property type="term" value="F:heme binding"/>
    <property type="evidence" value="ECO:0007669"/>
    <property type="project" value="TreeGrafter"/>
</dbReference>
<feature type="compositionally biased region" description="Low complexity" evidence="12">
    <location>
        <begin position="502"/>
        <end position="521"/>
    </location>
</feature>
<dbReference type="GO" id="GO:0005886">
    <property type="term" value="C:plasma membrane"/>
    <property type="evidence" value="ECO:0007669"/>
    <property type="project" value="UniProtKB-SubCell"/>
</dbReference>
<keyword evidence="6 13" id="KW-0812">Transmembrane</keyword>
<evidence type="ECO:0000256" key="12">
    <source>
        <dbReference type="SAM" id="MobiDB-lite"/>
    </source>
</evidence>
<feature type="compositionally biased region" description="Low complexity" evidence="12">
    <location>
        <begin position="481"/>
        <end position="494"/>
    </location>
</feature>
<feature type="transmembrane region" description="Helical" evidence="13">
    <location>
        <begin position="441"/>
        <end position="466"/>
    </location>
</feature>
<feature type="transmembrane region" description="Helical" evidence="13">
    <location>
        <begin position="225"/>
        <end position="243"/>
    </location>
</feature>
<dbReference type="GO" id="GO:0070069">
    <property type="term" value="C:cytochrome complex"/>
    <property type="evidence" value="ECO:0007669"/>
    <property type="project" value="InterPro"/>
</dbReference>
<evidence type="ECO:0000313" key="14">
    <source>
        <dbReference type="EMBL" id="GMA30862.1"/>
    </source>
</evidence>
<dbReference type="GO" id="GO:0016682">
    <property type="term" value="F:oxidoreductase activity, acting on diphenols and related substances as donors, oxygen as acceptor"/>
    <property type="evidence" value="ECO:0007669"/>
    <property type="project" value="TreeGrafter"/>
</dbReference>
<proteinExistence type="inferred from homology"/>
<keyword evidence="9 13" id="KW-1133">Transmembrane helix</keyword>
<feature type="transmembrane region" description="Helical" evidence="13">
    <location>
        <begin position="127"/>
        <end position="150"/>
    </location>
</feature>
<evidence type="ECO:0000256" key="5">
    <source>
        <dbReference type="ARBA" id="ARBA00022617"/>
    </source>
</evidence>
<keyword evidence="4" id="KW-1003">Cell membrane</keyword>
<evidence type="ECO:0000256" key="1">
    <source>
        <dbReference type="ARBA" id="ARBA00004651"/>
    </source>
</evidence>
<dbReference type="Pfam" id="PF01654">
    <property type="entry name" value="Cyt_bd_oxida_I"/>
    <property type="match status" value="1"/>
</dbReference>
<keyword evidence="3" id="KW-0813">Transport</keyword>
<evidence type="ECO:0000256" key="3">
    <source>
        <dbReference type="ARBA" id="ARBA00022448"/>
    </source>
</evidence>
<accession>A0AA37UWU5</accession>
<evidence type="ECO:0000256" key="10">
    <source>
        <dbReference type="ARBA" id="ARBA00023004"/>
    </source>
</evidence>
<keyword evidence="8" id="KW-0249">Electron transport</keyword>
<feature type="compositionally biased region" description="Low complexity" evidence="12">
    <location>
        <begin position="584"/>
        <end position="595"/>
    </location>
</feature>
<keyword evidence="5" id="KW-0349">Heme</keyword>
<evidence type="ECO:0000256" key="2">
    <source>
        <dbReference type="ARBA" id="ARBA00009819"/>
    </source>
</evidence>
<reference evidence="14" key="1">
    <citation type="journal article" date="2014" name="Int. J. Syst. Evol. Microbiol.">
        <title>Complete genome sequence of Corynebacterium casei LMG S-19264T (=DSM 44701T), isolated from a smear-ripened cheese.</title>
        <authorList>
            <consortium name="US DOE Joint Genome Institute (JGI-PGF)"/>
            <person name="Walter F."/>
            <person name="Albersmeier A."/>
            <person name="Kalinowski J."/>
            <person name="Ruckert C."/>
        </authorList>
    </citation>
    <scope>NUCLEOTIDE SEQUENCE</scope>
    <source>
        <strain evidence="14">NBRC 112290</strain>
    </source>
</reference>
<keyword evidence="10" id="KW-0408">Iron</keyword>
<evidence type="ECO:0000256" key="9">
    <source>
        <dbReference type="ARBA" id="ARBA00022989"/>
    </source>
</evidence>
<gene>
    <name evidence="14" type="ORF">GCM10025875_08540</name>
</gene>
<evidence type="ECO:0000256" key="4">
    <source>
        <dbReference type="ARBA" id="ARBA00022475"/>
    </source>
</evidence>
<feature type="region of interest" description="Disordered" evidence="12">
    <location>
        <begin position="481"/>
        <end position="538"/>
    </location>
</feature>
<keyword evidence="7" id="KW-0479">Metal-binding</keyword>
<dbReference type="GO" id="GO:0009055">
    <property type="term" value="F:electron transfer activity"/>
    <property type="evidence" value="ECO:0007669"/>
    <property type="project" value="InterPro"/>
</dbReference>
<feature type="transmembrane region" description="Helical" evidence="13">
    <location>
        <begin position="182"/>
        <end position="205"/>
    </location>
</feature>
<feature type="compositionally biased region" description="Low complexity" evidence="12">
    <location>
        <begin position="619"/>
        <end position="632"/>
    </location>
</feature>
<feature type="region of interest" description="Disordered" evidence="12">
    <location>
        <begin position="558"/>
        <end position="602"/>
    </location>
</feature>
<evidence type="ECO:0000256" key="8">
    <source>
        <dbReference type="ARBA" id="ARBA00022982"/>
    </source>
</evidence>
<dbReference type="GO" id="GO:0019646">
    <property type="term" value="P:aerobic electron transport chain"/>
    <property type="evidence" value="ECO:0007669"/>
    <property type="project" value="InterPro"/>
</dbReference>
<protein>
    <recommendedName>
        <fullName evidence="16">Cytochrome bd-I ubiquinol oxidase subunit 1 apoprotein</fullName>
    </recommendedName>
</protein>
<dbReference type="InterPro" id="IPR002585">
    <property type="entry name" value="Cyt-d_ubiquinol_oxidase_su_1"/>
</dbReference>
<feature type="compositionally biased region" description="Polar residues" evidence="12">
    <location>
        <begin position="567"/>
        <end position="582"/>
    </location>
</feature>
<keyword evidence="11 13" id="KW-0472">Membrane</keyword>
<feature type="transmembrane region" description="Helical" evidence="13">
    <location>
        <begin position="53"/>
        <end position="71"/>
    </location>
</feature>
<feature type="compositionally biased region" description="Low complexity" evidence="12">
    <location>
        <begin position="640"/>
        <end position="652"/>
    </location>
</feature>
<comment type="caution">
    <text evidence="14">The sequence shown here is derived from an EMBL/GenBank/DDBJ whole genome shotgun (WGS) entry which is preliminary data.</text>
</comment>
<comment type="similarity">
    <text evidence="2">Belongs to the cytochrome ubiquinol oxidase subunit 1 family.</text>
</comment>
<dbReference type="Proteomes" id="UP001157161">
    <property type="component" value="Unassembled WGS sequence"/>
</dbReference>
<evidence type="ECO:0000256" key="11">
    <source>
        <dbReference type="ARBA" id="ARBA00023136"/>
    </source>
</evidence>
<dbReference type="AlphaFoldDB" id="A0AA37UWU5"/>
<evidence type="ECO:0000256" key="13">
    <source>
        <dbReference type="SAM" id="Phobius"/>
    </source>
</evidence>